<keyword evidence="10" id="KW-1185">Reference proteome</keyword>
<evidence type="ECO:0000313" key="10">
    <source>
        <dbReference type="Proteomes" id="UP001153678"/>
    </source>
</evidence>
<keyword evidence="6" id="KW-1015">Disulfide bond</keyword>
<dbReference type="GO" id="GO:0004519">
    <property type="term" value="F:endonuclease activity"/>
    <property type="evidence" value="ECO:0007669"/>
    <property type="project" value="UniProtKB-KW"/>
</dbReference>
<dbReference type="GO" id="GO:0006308">
    <property type="term" value="P:DNA catabolic process"/>
    <property type="evidence" value="ECO:0007669"/>
    <property type="project" value="InterPro"/>
</dbReference>
<evidence type="ECO:0000256" key="7">
    <source>
        <dbReference type="ARBA" id="ARBA00023180"/>
    </source>
</evidence>
<dbReference type="PANTHER" id="PTHR33146:SF26">
    <property type="entry name" value="ENDONUCLEASE 4"/>
    <property type="match status" value="1"/>
</dbReference>
<dbReference type="InterPro" id="IPR008947">
    <property type="entry name" value="PLipase_C/P1_nuclease_dom_sf"/>
</dbReference>
<evidence type="ECO:0000313" key="9">
    <source>
        <dbReference type="EMBL" id="CAI2175941.1"/>
    </source>
</evidence>
<dbReference type="OrthoDB" id="441446at2759"/>
<keyword evidence="2" id="KW-0540">Nuclease</keyword>
<dbReference type="PANTHER" id="PTHR33146">
    <property type="entry name" value="ENDONUCLEASE 4"/>
    <property type="match status" value="1"/>
</dbReference>
<feature type="chain" id="PRO_5040895700" evidence="8">
    <location>
        <begin position="21"/>
        <end position="284"/>
    </location>
</feature>
<gene>
    <name evidence="9" type="ORF">FWILDA_LOCUS7342</name>
</gene>
<keyword evidence="7" id="KW-0325">Glycoprotein</keyword>
<comment type="caution">
    <text evidence="9">The sequence shown here is derived from an EMBL/GenBank/DDBJ whole genome shotgun (WGS) entry which is preliminary data.</text>
</comment>
<keyword evidence="5" id="KW-0378">Hydrolase</keyword>
<dbReference type="AlphaFoldDB" id="A0A9W4WZU8"/>
<keyword evidence="4" id="KW-0255">Endonuclease</keyword>
<name>A0A9W4WZU8_9GLOM</name>
<protein>
    <submittedName>
        <fullName evidence="9">15047_t:CDS:1</fullName>
    </submittedName>
</protein>
<evidence type="ECO:0000256" key="3">
    <source>
        <dbReference type="ARBA" id="ARBA00022723"/>
    </source>
</evidence>
<comment type="similarity">
    <text evidence="1">Belongs to the nuclease type I family.</text>
</comment>
<evidence type="ECO:0000256" key="6">
    <source>
        <dbReference type="ARBA" id="ARBA00023157"/>
    </source>
</evidence>
<evidence type="ECO:0000256" key="1">
    <source>
        <dbReference type="ARBA" id="ARBA00009547"/>
    </source>
</evidence>
<reference evidence="9" key="1">
    <citation type="submission" date="2022-08" db="EMBL/GenBank/DDBJ databases">
        <authorList>
            <person name="Kallberg Y."/>
            <person name="Tangrot J."/>
            <person name="Rosling A."/>
        </authorList>
    </citation>
    <scope>NUCLEOTIDE SEQUENCE</scope>
    <source>
        <strain evidence="9">Wild A</strain>
    </source>
</reference>
<dbReference type="GO" id="GO:0016788">
    <property type="term" value="F:hydrolase activity, acting on ester bonds"/>
    <property type="evidence" value="ECO:0007669"/>
    <property type="project" value="InterPro"/>
</dbReference>
<dbReference type="Proteomes" id="UP001153678">
    <property type="component" value="Unassembled WGS sequence"/>
</dbReference>
<dbReference type="EMBL" id="CAMKVN010001431">
    <property type="protein sequence ID" value="CAI2175941.1"/>
    <property type="molecule type" value="Genomic_DNA"/>
</dbReference>
<dbReference type="InterPro" id="IPR003154">
    <property type="entry name" value="S1/P1nuclease"/>
</dbReference>
<keyword evidence="3" id="KW-0479">Metal-binding</keyword>
<proteinExistence type="inferred from homology"/>
<feature type="signal peptide" evidence="8">
    <location>
        <begin position="1"/>
        <end position="20"/>
    </location>
</feature>
<dbReference type="GO" id="GO:0003676">
    <property type="term" value="F:nucleic acid binding"/>
    <property type="evidence" value="ECO:0007669"/>
    <property type="project" value="InterPro"/>
</dbReference>
<sequence>MKSKFFTLLFGLFIIPSVIGWADQGHQITGYIAQKLLNPEVANRVAKIIQEPAYHGQLTDLAPWADYAKYPWSKELHFANTHDNPPDTCHVDYDHDCLGDRCVMGAIVNYTRRLDCGSDLDAFQRDEALKFLTHFMGDITQPLHVSGKMGGVRTKARFKKNKRTTLHIVWDLLILKKRTREDFHDDFKLYAEFLLDKIRNEYAHEVGSWYACNVNDLPGLLKCVLPWSVESNAMNCEFVWHYSEDEALEDRYYQESKPIVDKSLAEAGYRLARLLNELLSKSGC</sequence>
<dbReference type="Pfam" id="PF02265">
    <property type="entry name" value="S1-P1_nuclease"/>
    <property type="match status" value="1"/>
</dbReference>
<evidence type="ECO:0000256" key="4">
    <source>
        <dbReference type="ARBA" id="ARBA00022759"/>
    </source>
</evidence>
<evidence type="ECO:0000256" key="5">
    <source>
        <dbReference type="ARBA" id="ARBA00022801"/>
    </source>
</evidence>
<dbReference type="GO" id="GO:0046872">
    <property type="term" value="F:metal ion binding"/>
    <property type="evidence" value="ECO:0007669"/>
    <property type="project" value="UniProtKB-KW"/>
</dbReference>
<evidence type="ECO:0000256" key="2">
    <source>
        <dbReference type="ARBA" id="ARBA00022722"/>
    </source>
</evidence>
<organism evidence="9 10">
    <name type="scientific">Funneliformis geosporum</name>
    <dbReference type="NCBI Taxonomy" id="1117311"/>
    <lineage>
        <taxon>Eukaryota</taxon>
        <taxon>Fungi</taxon>
        <taxon>Fungi incertae sedis</taxon>
        <taxon>Mucoromycota</taxon>
        <taxon>Glomeromycotina</taxon>
        <taxon>Glomeromycetes</taxon>
        <taxon>Glomerales</taxon>
        <taxon>Glomeraceae</taxon>
        <taxon>Funneliformis</taxon>
    </lineage>
</organism>
<dbReference type="CDD" id="cd11010">
    <property type="entry name" value="S1-P1_nuclease"/>
    <property type="match status" value="1"/>
</dbReference>
<keyword evidence="8" id="KW-0732">Signal</keyword>
<dbReference type="SUPFAM" id="SSF48537">
    <property type="entry name" value="Phospholipase C/P1 nuclease"/>
    <property type="match status" value="1"/>
</dbReference>
<accession>A0A9W4WZU8</accession>
<evidence type="ECO:0000256" key="8">
    <source>
        <dbReference type="SAM" id="SignalP"/>
    </source>
</evidence>
<dbReference type="Gene3D" id="1.10.575.10">
    <property type="entry name" value="P1 Nuclease"/>
    <property type="match status" value="1"/>
</dbReference>